<dbReference type="GO" id="GO:0005524">
    <property type="term" value="F:ATP binding"/>
    <property type="evidence" value="ECO:0007669"/>
    <property type="project" value="UniProtKB-KW"/>
</dbReference>
<dbReference type="InterPro" id="IPR050168">
    <property type="entry name" value="AAA_ATPase_domain"/>
</dbReference>
<keyword evidence="2 3" id="KW-0067">ATP-binding</keyword>
<evidence type="ECO:0000256" key="2">
    <source>
        <dbReference type="ARBA" id="ARBA00022840"/>
    </source>
</evidence>
<dbReference type="FunFam" id="3.40.50.300:FF:001921">
    <property type="entry name" value="AAA ATPase domain-containing protein"/>
    <property type="match status" value="1"/>
</dbReference>
<protein>
    <recommendedName>
        <fullName evidence="4">AAA+ ATPase domain-containing protein</fullName>
    </recommendedName>
</protein>
<dbReference type="Proteomes" id="UP001151518">
    <property type="component" value="Unassembled WGS sequence"/>
</dbReference>
<dbReference type="InterPro" id="IPR003593">
    <property type="entry name" value="AAA+_ATPase"/>
</dbReference>
<feature type="domain" description="AAA+ ATPase" evidence="4">
    <location>
        <begin position="460"/>
        <end position="599"/>
    </location>
</feature>
<dbReference type="PROSITE" id="PS00674">
    <property type="entry name" value="AAA"/>
    <property type="match status" value="1"/>
</dbReference>
<evidence type="ECO:0000259" key="4">
    <source>
        <dbReference type="SMART" id="SM00382"/>
    </source>
</evidence>
<dbReference type="InterPro" id="IPR003959">
    <property type="entry name" value="ATPase_AAA_core"/>
</dbReference>
<evidence type="ECO:0000313" key="6">
    <source>
        <dbReference type="Proteomes" id="UP001151518"/>
    </source>
</evidence>
<feature type="domain" description="AAA+ ATPase" evidence="4">
    <location>
        <begin position="162"/>
        <end position="300"/>
    </location>
</feature>
<dbReference type="Gene3D" id="3.40.50.300">
    <property type="entry name" value="P-loop containing nucleotide triphosphate hydrolases"/>
    <property type="match status" value="2"/>
</dbReference>
<gene>
    <name evidence="5" type="ORF">GGI25_002486</name>
</gene>
<comment type="caution">
    <text evidence="5">The sequence shown here is derived from an EMBL/GenBank/DDBJ whole genome shotgun (WGS) entry which is preliminary data.</text>
</comment>
<organism evidence="5 6">
    <name type="scientific">Coemansia spiralis</name>
    <dbReference type="NCBI Taxonomy" id="417178"/>
    <lineage>
        <taxon>Eukaryota</taxon>
        <taxon>Fungi</taxon>
        <taxon>Fungi incertae sedis</taxon>
        <taxon>Zoopagomycota</taxon>
        <taxon>Kickxellomycotina</taxon>
        <taxon>Kickxellomycetes</taxon>
        <taxon>Kickxellales</taxon>
        <taxon>Kickxellaceae</taxon>
        <taxon>Coemansia</taxon>
    </lineage>
</organism>
<dbReference type="GO" id="GO:0005737">
    <property type="term" value="C:cytoplasm"/>
    <property type="evidence" value="ECO:0007669"/>
    <property type="project" value="TreeGrafter"/>
</dbReference>
<dbReference type="InterPro" id="IPR027417">
    <property type="entry name" value="P-loop_NTPase"/>
</dbReference>
<dbReference type="Gene3D" id="1.10.8.60">
    <property type="match status" value="2"/>
</dbReference>
<comment type="similarity">
    <text evidence="3">Belongs to the AAA ATPase family.</text>
</comment>
<dbReference type="OrthoDB" id="5421at2759"/>
<dbReference type="GO" id="GO:0016887">
    <property type="term" value="F:ATP hydrolysis activity"/>
    <property type="evidence" value="ECO:0007669"/>
    <property type="project" value="InterPro"/>
</dbReference>
<dbReference type="Pfam" id="PF17862">
    <property type="entry name" value="AAA_lid_3"/>
    <property type="match status" value="2"/>
</dbReference>
<evidence type="ECO:0000256" key="1">
    <source>
        <dbReference type="ARBA" id="ARBA00022741"/>
    </source>
</evidence>
<dbReference type="PANTHER" id="PTHR23077">
    <property type="entry name" value="AAA-FAMILY ATPASE"/>
    <property type="match status" value="1"/>
</dbReference>
<sequence>MPTKLAHVVLTVNDADHYDIPPIPWLSPPNYQITCEGRTPDSALFSQSRWQSIFRRQLLHSEISRKQSVALLVGSLKINFVAQCIFIASDFDSDSVSMDVDRKEIEVDSGVVFDGTVFSTQKQKEDDIQPVPGYEDVVCNLNYDIQEYFSTNNYYKHMRMEARSIAFVHGSPGAGKTTVIDGALRRAGLPVVYGNLHSMIVCDGGSEPSNTYLNMALGCLASRAEMVAAPIVMFLDHADALVNEELTQDTAEMGGCFAKFMRQLTPNTFLVLESSVDFIKMPVSVRRYETKHHRHTVAMPRLQQRKDIVKSQLNKLWPALKYKPALIDRVANATAGYVARDIAALCRQAGLRRLRQIQDSKHMAIAAQEGIALQLGGLADTISRLSLNDSDKQSTDALPSWSDFAHSLTIVRPSQQMEFENERPAKKWTDVGGYEEVIEKLKQSIQLATSERCTSIGVSAPRGILLHGPSGCGKTAMALAMIAESGCSVISIRAPELFSKYLGETEAKLRRLFAAARTVVPCIVFIDEVDSLAAKRKVASEQIGGPELRILSTLLNEMDGVHNTSRVVVVGCTNQIERIDEAILRPGRFDQHIEVGLPTAKDRVAILTTFGNRSRLADGVDIGNLAEATCGFTGAALERLFREAGLSALRRKGLETDTIEMCDFEKAFADVGAEM</sequence>
<proteinExistence type="inferred from homology"/>
<dbReference type="PANTHER" id="PTHR23077:SF27">
    <property type="entry name" value="ATPASE FAMILY GENE 2 PROTEIN HOMOLOG A"/>
    <property type="match status" value="1"/>
</dbReference>
<dbReference type="AlphaFoldDB" id="A0A9W8KYH5"/>
<keyword evidence="1 3" id="KW-0547">Nucleotide-binding</keyword>
<dbReference type="InterPro" id="IPR003960">
    <property type="entry name" value="ATPase_AAA_CS"/>
</dbReference>
<evidence type="ECO:0000256" key="3">
    <source>
        <dbReference type="RuleBase" id="RU003651"/>
    </source>
</evidence>
<dbReference type="InterPro" id="IPR041569">
    <property type="entry name" value="AAA_lid_3"/>
</dbReference>
<dbReference type="CDD" id="cd01983">
    <property type="entry name" value="SIMIBI"/>
    <property type="match status" value="1"/>
</dbReference>
<reference evidence="5" key="1">
    <citation type="submission" date="2022-07" db="EMBL/GenBank/DDBJ databases">
        <title>Phylogenomic reconstructions and comparative analyses of Kickxellomycotina fungi.</title>
        <authorList>
            <person name="Reynolds N.K."/>
            <person name="Stajich J.E."/>
            <person name="Barry K."/>
            <person name="Grigoriev I.V."/>
            <person name="Crous P."/>
            <person name="Smith M.E."/>
        </authorList>
    </citation>
    <scope>NUCLEOTIDE SEQUENCE</scope>
    <source>
        <strain evidence="5">NRRL 3115</strain>
    </source>
</reference>
<evidence type="ECO:0000313" key="5">
    <source>
        <dbReference type="EMBL" id="KAJ2678314.1"/>
    </source>
</evidence>
<name>A0A9W8KYH5_9FUNG</name>
<accession>A0A9W8KYH5</accession>
<dbReference type="SUPFAM" id="SSF52540">
    <property type="entry name" value="P-loop containing nucleoside triphosphate hydrolases"/>
    <property type="match status" value="2"/>
</dbReference>
<dbReference type="Pfam" id="PF00004">
    <property type="entry name" value="AAA"/>
    <property type="match status" value="2"/>
</dbReference>
<dbReference type="SMART" id="SM00382">
    <property type="entry name" value="AAA"/>
    <property type="match status" value="2"/>
</dbReference>
<dbReference type="EMBL" id="JANBTW010000022">
    <property type="protein sequence ID" value="KAJ2678314.1"/>
    <property type="molecule type" value="Genomic_DNA"/>
</dbReference>